<evidence type="ECO:0000313" key="1">
    <source>
        <dbReference type="EMBL" id="WFS24926.1"/>
    </source>
</evidence>
<reference evidence="1 2" key="2">
    <citation type="journal article" date="2023" name="MicrobiologyOpen">
        <title>Genomics of the tumorigenes clade of the family Rhizobiaceae and description of Rhizobium rhododendri sp. nov.</title>
        <authorList>
            <person name="Kuzmanovic N."/>
            <person name="diCenzo G.C."/>
            <person name="Bunk B."/>
            <person name="Sproeer C."/>
            <person name="Fruehling A."/>
            <person name="Neumann-Schaal M."/>
            <person name="Overmann J."/>
            <person name="Smalla K."/>
        </authorList>
    </citation>
    <scope>NUCLEOTIDE SEQUENCE [LARGE SCALE GENOMIC DNA]</scope>
    <source>
        <strain evidence="2">rho-6.2</strain>
        <plasmid evidence="1 2">unnamed1</plasmid>
    </source>
</reference>
<sequence>MKAPWQYLARLMSRQKTSDTKDGGRAGNVEVELQPAQTILLSSPEGAAGPGDMDSPVADVQVPTAAATDGKTDPAAPALPLDEIHAATAKATGDQGQSISDPRDPLPAGEVDVQSLKAPKTRGKGLRQVRGDLTPETAVGAAETPVAGLSSPTNVLSNDVIDLDRDIKHLRDQLAQKLRVQNAQLRAMLVRFDRS</sequence>
<geneLocation type="plasmid" evidence="1 2">
    <name>unnamed1</name>
</geneLocation>
<keyword evidence="1" id="KW-0614">Plasmid</keyword>
<reference evidence="1 2" key="1">
    <citation type="journal article" date="2019" name="Phytopathology">
        <title>A Novel Group of Rhizobium tumorigenes-Like Agrobacteria Associated with Crown Gall Disease of Rhododendron and Blueberry.</title>
        <authorList>
            <person name="Kuzmanovic N."/>
            <person name="Behrens P."/>
            <person name="Idczak E."/>
            <person name="Wagner S."/>
            <person name="Gotz M."/>
            <person name="Sproer C."/>
            <person name="Bunk B."/>
            <person name="Overmann J."/>
            <person name="Smalla K."/>
        </authorList>
    </citation>
    <scope>NUCLEOTIDE SEQUENCE [LARGE SCALE GENOMIC DNA]</scope>
    <source>
        <strain evidence="2">rho-6.2</strain>
    </source>
</reference>
<dbReference type="RefSeq" id="WP_142831809.1">
    <property type="nucleotide sequence ID" value="NZ_CP117268.1"/>
</dbReference>
<evidence type="ECO:0000313" key="2">
    <source>
        <dbReference type="Proteomes" id="UP000318939"/>
    </source>
</evidence>
<accession>A0ABY8INR3</accession>
<dbReference type="EMBL" id="CP117268">
    <property type="protein sequence ID" value="WFS24926.1"/>
    <property type="molecule type" value="Genomic_DNA"/>
</dbReference>
<protein>
    <submittedName>
        <fullName evidence="1">Uncharacterized protein</fullName>
    </submittedName>
</protein>
<proteinExistence type="predicted"/>
<organism evidence="1 2">
    <name type="scientific">Rhizobium rhododendri</name>
    <dbReference type="NCBI Taxonomy" id="2506430"/>
    <lineage>
        <taxon>Bacteria</taxon>
        <taxon>Pseudomonadati</taxon>
        <taxon>Pseudomonadota</taxon>
        <taxon>Alphaproteobacteria</taxon>
        <taxon>Hyphomicrobiales</taxon>
        <taxon>Rhizobiaceae</taxon>
        <taxon>Rhizobium/Agrobacterium group</taxon>
        <taxon>Rhizobium</taxon>
    </lineage>
</organism>
<name>A0ABY8INR3_9HYPH</name>
<dbReference type="Proteomes" id="UP000318939">
    <property type="component" value="Plasmid unnamed1"/>
</dbReference>
<gene>
    <name evidence="1" type="ORF">PR018_21760</name>
</gene>
<keyword evidence="2" id="KW-1185">Reference proteome</keyword>